<dbReference type="EMBL" id="BAABAQ010000005">
    <property type="protein sequence ID" value="GAA4192038.1"/>
    <property type="molecule type" value="Genomic_DNA"/>
</dbReference>
<evidence type="ECO:0000313" key="2">
    <source>
        <dbReference type="Proteomes" id="UP001501251"/>
    </source>
</evidence>
<protein>
    <submittedName>
        <fullName evidence="1">Uncharacterized protein</fullName>
    </submittedName>
</protein>
<proteinExistence type="predicted"/>
<keyword evidence="2" id="KW-1185">Reference proteome</keyword>
<dbReference type="RefSeq" id="WP_344918737.1">
    <property type="nucleotide sequence ID" value="NZ_BAABAQ010000005.1"/>
</dbReference>
<gene>
    <name evidence="1" type="ORF">GCM10022252_32810</name>
</gene>
<evidence type="ECO:0000313" key="1">
    <source>
        <dbReference type="EMBL" id="GAA4192038.1"/>
    </source>
</evidence>
<name>A0ABP8AW73_9ACTN</name>
<organism evidence="1 2">
    <name type="scientific">Streptosporangium oxazolinicum</name>
    <dbReference type="NCBI Taxonomy" id="909287"/>
    <lineage>
        <taxon>Bacteria</taxon>
        <taxon>Bacillati</taxon>
        <taxon>Actinomycetota</taxon>
        <taxon>Actinomycetes</taxon>
        <taxon>Streptosporangiales</taxon>
        <taxon>Streptosporangiaceae</taxon>
        <taxon>Streptosporangium</taxon>
    </lineage>
</organism>
<sequence length="111" mass="12285">MEIHDRALRVVQRLLAERGIRTHRHHTISLGLFASRAAEPPSPDKPVSWWTERHPPELAVIGARGGREATVTMGPRSGSYLLSLRDGSDLLAVRSEHPEQVVALIVAARRS</sequence>
<comment type="caution">
    <text evidence="1">The sequence shown here is derived from an EMBL/GenBank/DDBJ whole genome shotgun (WGS) entry which is preliminary data.</text>
</comment>
<reference evidence="2" key="1">
    <citation type="journal article" date="2019" name="Int. J. Syst. Evol. Microbiol.">
        <title>The Global Catalogue of Microorganisms (GCM) 10K type strain sequencing project: providing services to taxonomists for standard genome sequencing and annotation.</title>
        <authorList>
            <consortium name="The Broad Institute Genomics Platform"/>
            <consortium name="The Broad Institute Genome Sequencing Center for Infectious Disease"/>
            <person name="Wu L."/>
            <person name="Ma J."/>
        </authorList>
    </citation>
    <scope>NUCLEOTIDE SEQUENCE [LARGE SCALE GENOMIC DNA]</scope>
    <source>
        <strain evidence="2">JCM 17388</strain>
    </source>
</reference>
<dbReference type="Proteomes" id="UP001501251">
    <property type="component" value="Unassembled WGS sequence"/>
</dbReference>
<accession>A0ABP8AW73</accession>